<dbReference type="RefSeq" id="WP_004636804.1">
    <property type="nucleotide sequence ID" value="NZ_APMQ01000028.1"/>
</dbReference>
<dbReference type="EMBL" id="APMQ01000028">
    <property type="protein sequence ID" value="ENZ74898.1"/>
    <property type="molecule type" value="Genomic_DNA"/>
</dbReference>
<dbReference type="AlphaFoldDB" id="R0DMR4"/>
<evidence type="ECO:0000313" key="2">
    <source>
        <dbReference type="Proteomes" id="UP000013280"/>
    </source>
</evidence>
<evidence type="ECO:0000313" key="1">
    <source>
        <dbReference type="EMBL" id="ENZ74898.1"/>
    </source>
</evidence>
<name>R0DMR4_RALPI</name>
<sequence>MVELKIEKFEAGTYIELTDGMKSFRKLGLVTEGGDMYFDDAGVGTKATPLPIYAYLEPRTVGNVLSWGLQLADENPEQHKRFSDLTERLLEEGGVDTITVGRALYWAFLNRNFDYTQARAAGVAATKQVRESRAVMDRLIDKAQTAEKA</sequence>
<proteinExistence type="predicted"/>
<comment type="caution">
    <text evidence="1">The sequence shown here is derived from an EMBL/GenBank/DDBJ whole genome shotgun (WGS) entry which is preliminary data.</text>
</comment>
<dbReference type="Proteomes" id="UP000013280">
    <property type="component" value="Unassembled WGS sequence"/>
</dbReference>
<organism evidence="1 2">
    <name type="scientific">Ralstonia pickettii OR214</name>
    <dbReference type="NCBI Taxonomy" id="1264675"/>
    <lineage>
        <taxon>Bacteria</taxon>
        <taxon>Pseudomonadati</taxon>
        <taxon>Pseudomonadota</taxon>
        <taxon>Betaproteobacteria</taxon>
        <taxon>Burkholderiales</taxon>
        <taxon>Burkholderiaceae</taxon>
        <taxon>Ralstonia</taxon>
    </lineage>
</organism>
<dbReference type="PATRIC" id="fig|1264675.3.peg.5096"/>
<reference evidence="1 2" key="1">
    <citation type="journal article" date="2013" name="Genome Announc.">
        <title>Draft Genome Sequence for Ralstonia sp. Strain OR214, a Bacterium with Potential for Bioremediation.</title>
        <authorList>
            <person name="Utturkar S.M."/>
            <person name="Bollmann A."/>
            <person name="Brzoska R.M."/>
            <person name="Klingeman D.M."/>
            <person name="Epstein S.E."/>
            <person name="Palumbo A.V."/>
            <person name="Brown S.D."/>
        </authorList>
    </citation>
    <scope>NUCLEOTIDE SEQUENCE [LARGE SCALE GENOMIC DNA]</scope>
    <source>
        <strain evidence="1 2">OR214</strain>
    </source>
</reference>
<protein>
    <submittedName>
        <fullName evidence="1">Uncharacterized protein</fullName>
    </submittedName>
</protein>
<accession>R0DMR4</accession>
<gene>
    <name evidence="1" type="ORF">OR214_05170</name>
</gene>